<keyword evidence="2" id="KW-1185">Reference proteome</keyword>
<organism evidence="1 2">
    <name type="scientific">Brachionus calyciflorus</name>
    <dbReference type="NCBI Taxonomy" id="104777"/>
    <lineage>
        <taxon>Eukaryota</taxon>
        <taxon>Metazoa</taxon>
        <taxon>Spiralia</taxon>
        <taxon>Gnathifera</taxon>
        <taxon>Rotifera</taxon>
        <taxon>Eurotatoria</taxon>
        <taxon>Monogononta</taxon>
        <taxon>Pseudotrocha</taxon>
        <taxon>Ploima</taxon>
        <taxon>Brachionidae</taxon>
        <taxon>Brachionus</taxon>
    </lineage>
</organism>
<comment type="caution">
    <text evidence="1">The sequence shown here is derived from an EMBL/GenBank/DDBJ whole genome shotgun (WGS) entry which is preliminary data.</text>
</comment>
<gene>
    <name evidence="1" type="ORF">OXX778_LOCUS16865</name>
</gene>
<dbReference type="EMBL" id="CAJNOC010004126">
    <property type="protein sequence ID" value="CAF1010480.1"/>
    <property type="molecule type" value="Genomic_DNA"/>
</dbReference>
<dbReference type="Proteomes" id="UP000663879">
    <property type="component" value="Unassembled WGS sequence"/>
</dbReference>
<evidence type="ECO:0000313" key="1">
    <source>
        <dbReference type="EMBL" id="CAF1010480.1"/>
    </source>
</evidence>
<name>A0A814HK27_9BILA</name>
<proteinExistence type="predicted"/>
<dbReference type="AlphaFoldDB" id="A0A814HK27"/>
<protein>
    <submittedName>
        <fullName evidence="1">Uncharacterized protein</fullName>
    </submittedName>
</protein>
<accession>A0A814HK27</accession>
<reference evidence="1" key="1">
    <citation type="submission" date="2021-02" db="EMBL/GenBank/DDBJ databases">
        <authorList>
            <person name="Nowell W R."/>
        </authorList>
    </citation>
    <scope>NUCLEOTIDE SEQUENCE</scope>
    <source>
        <strain evidence="1">Ploen Becks lab</strain>
    </source>
</reference>
<sequence>MMIFYFEYHELGEQEKVHKVDEPFKYAITCTMYRLRSDEVGLCKGVARKTVFGFIQSMECKKFVLQSNVYFQG</sequence>
<evidence type="ECO:0000313" key="2">
    <source>
        <dbReference type="Proteomes" id="UP000663879"/>
    </source>
</evidence>